<sequence length="186" mass="20310">MKYIPVGMVSDILGKVCVDTGVPARGQAVIKTAALVFSPQLLDYCKSNSCGMYNKTWTCPPACETFDEQKKRILSFDNALVFTTKFDLEDSFDFEAMTNGRELHTLLTIEFRKRLDGIPGFPACLFGAGSCPVCKPCAFPEPCPFPEKRIGSIEAAGINVTELSKAAGIAYNNGPNTVTYFSMCVF</sequence>
<evidence type="ECO:0000313" key="1">
    <source>
        <dbReference type="EMBL" id="AGS53457.1"/>
    </source>
</evidence>
<accession>A0A806KFR4</accession>
<dbReference type="Pfam" id="PF10050">
    <property type="entry name" value="DUF2284"/>
    <property type="match status" value="1"/>
</dbReference>
<evidence type="ECO:0008006" key="2">
    <source>
        <dbReference type="Google" id="ProtNLM"/>
    </source>
</evidence>
<dbReference type="EMBL" id="JQ844233">
    <property type="protein sequence ID" value="AGS53457.1"/>
    <property type="molecule type" value="Genomic_DNA"/>
</dbReference>
<protein>
    <recommendedName>
        <fullName evidence="2">Metal-binding protein</fullName>
    </recommendedName>
</protein>
<name>A0A806KFR4_9BACT</name>
<dbReference type="AlphaFoldDB" id="A0A806KFR4"/>
<reference evidence="1" key="1">
    <citation type="submission" date="2012-03" db="EMBL/GenBank/DDBJ databases">
        <title>Functional metagenomics reveals considerable lignocellulase gene clusters in the gut microbiome of a wood-feeding higher termite.</title>
        <authorList>
            <person name="Liu N."/>
        </authorList>
    </citation>
    <scope>NUCLEOTIDE SEQUENCE</scope>
</reference>
<dbReference type="InterPro" id="IPR019271">
    <property type="entry name" value="DUF2284_metal-binding"/>
</dbReference>
<proteinExistence type="predicted"/>
<organism evidence="1">
    <name type="scientific">uncultured bacterium contig00027</name>
    <dbReference type="NCBI Taxonomy" id="1181516"/>
    <lineage>
        <taxon>Bacteria</taxon>
        <taxon>environmental samples</taxon>
    </lineage>
</organism>